<evidence type="ECO:0000259" key="3">
    <source>
        <dbReference type="SMART" id="SM00978"/>
    </source>
</evidence>
<dbReference type="InterPro" id="IPR007379">
    <property type="entry name" value="Tim44-like_dom"/>
</dbReference>
<dbReference type="Gene3D" id="3.10.450.240">
    <property type="match status" value="1"/>
</dbReference>
<feature type="domain" description="Tim44-like" evidence="3">
    <location>
        <begin position="198"/>
        <end position="342"/>
    </location>
</feature>
<keyword evidence="2" id="KW-0812">Transmembrane</keyword>
<dbReference type="SUPFAM" id="SSF54427">
    <property type="entry name" value="NTF2-like"/>
    <property type="match status" value="1"/>
</dbReference>
<evidence type="ECO:0000313" key="5">
    <source>
        <dbReference type="Proteomes" id="UP000219331"/>
    </source>
</evidence>
<dbReference type="SMART" id="SM00978">
    <property type="entry name" value="Tim44"/>
    <property type="match status" value="1"/>
</dbReference>
<keyword evidence="5" id="KW-1185">Reference proteome</keyword>
<feature type="transmembrane region" description="Helical" evidence="2">
    <location>
        <begin position="95"/>
        <end position="117"/>
    </location>
</feature>
<dbReference type="Pfam" id="PF04280">
    <property type="entry name" value="Tim44"/>
    <property type="match status" value="1"/>
</dbReference>
<dbReference type="AlphaFoldDB" id="A0A285R5H7"/>
<dbReference type="RefSeq" id="WP_097173648.1">
    <property type="nucleotide sequence ID" value="NZ_OBML01000001.1"/>
</dbReference>
<name>A0A285R5H7_9HYPH</name>
<feature type="compositionally biased region" description="Low complexity" evidence="1">
    <location>
        <begin position="42"/>
        <end position="62"/>
    </location>
</feature>
<feature type="region of interest" description="Disordered" evidence="1">
    <location>
        <begin position="158"/>
        <end position="199"/>
    </location>
</feature>
<dbReference type="Proteomes" id="UP000219331">
    <property type="component" value="Unassembled WGS sequence"/>
</dbReference>
<reference evidence="4 5" key="1">
    <citation type="submission" date="2017-08" db="EMBL/GenBank/DDBJ databases">
        <authorList>
            <person name="de Groot N.N."/>
        </authorList>
    </citation>
    <scope>NUCLEOTIDE SEQUENCE [LARGE SCALE GENOMIC DNA]</scope>
    <source>
        <strain evidence="4 5">USBA 352</strain>
    </source>
</reference>
<keyword evidence="2" id="KW-1133">Transmembrane helix</keyword>
<dbReference type="PANTHER" id="PTHR41542:SF1">
    <property type="entry name" value="BLL5807 PROTEIN"/>
    <property type="match status" value="1"/>
</dbReference>
<proteinExistence type="predicted"/>
<sequence length="344" mass="35623">MHAAASRMRKTTAVIALGIAALFAAVDFAEARRAGSSGFGSRGARTFSAPAPTNTAPGTAAPVQRTMTPQPAQGQQATPGAGARQQQAAQPSRGLFGGMGGALLGGLLMGGLLGMLFGGGLGGFAGFLGLILQVALIGVLIMLAMRFFGRRQQPAAAATGGAAPNFGSSGPDTSRTPFSFGGTGSDAPMGTGMDSGTAAPFQQAPVMETPLDLEEDDFNRFEQMLTEVQEAYGREDYAALRRLATPEAMSFLAEELGELASAGKRNAVSDVKLLQGDLSEAWSEGNDDYATVAMRFSSIDAVVDRTSGKLISGSLDEPQESTELWTFRRQKGGEWVLAAIQGTE</sequence>
<organism evidence="4 5">
    <name type="scientific">Stappia indica</name>
    <dbReference type="NCBI Taxonomy" id="538381"/>
    <lineage>
        <taxon>Bacteria</taxon>
        <taxon>Pseudomonadati</taxon>
        <taxon>Pseudomonadota</taxon>
        <taxon>Alphaproteobacteria</taxon>
        <taxon>Hyphomicrobiales</taxon>
        <taxon>Stappiaceae</taxon>
        <taxon>Stappia</taxon>
    </lineage>
</organism>
<gene>
    <name evidence="4" type="ORF">SAMN05421512_101245</name>
</gene>
<evidence type="ECO:0000256" key="1">
    <source>
        <dbReference type="SAM" id="MobiDB-lite"/>
    </source>
</evidence>
<dbReference type="PANTHER" id="PTHR41542">
    <property type="entry name" value="BLL5807 PROTEIN"/>
    <property type="match status" value="1"/>
</dbReference>
<dbReference type="STRING" id="538381.GCA_001696535_01323"/>
<dbReference type="OrthoDB" id="9780873at2"/>
<feature type="compositionally biased region" description="Low complexity" evidence="1">
    <location>
        <begin position="69"/>
        <end position="91"/>
    </location>
</feature>
<feature type="transmembrane region" description="Helical" evidence="2">
    <location>
        <begin position="124"/>
        <end position="145"/>
    </location>
</feature>
<evidence type="ECO:0000256" key="2">
    <source>
        <dbReference type="SAM" id="Phobius"/>
    </source>
</evidence>
<dbReference type="InterPro" id="IPR032710">
    <property type="entry name" value="NTF2-like_dom_sf"/>
</dbReference>
<protein>
    <submittedName>
        <fullName evidence="4">Predicted lipid-binding transport protein, Tim44 family</fullName>
    </submittedName>
</protein>
<feature type="compositionally biased region" description="Polar residues" evidence="1">
    <location>
        <begin position="166"/>
        <end position="177"/>
    </location>
</feature>
<evidence type="ECO:0000313" key="4">
    <source>
        <dbReference type="EMBL" id="SOB89353.1"/>
    </source>
</evidence>
<feature type="region of interest" description="Disordered" evidence="1">
    <location>
        <begin position="36"/>
        <end position="92"/>
    </location>
</feature>
<accession>A0A285R5H7</accession>
<dbReference type="EMBL" id="OBML01000001">
    <property type="protein sequence ID" value="SOB89353.1"/>
    <property type="molecule type" value="Genomic_DNA"/>
</dbReference>
<keyword evidence="2" id="KW-0472">Membrane</keyword>